<dbReference type="Gene3D" id="3.20.20.140">
    <property type="entry name" value="Metal-dependent hydrolases"/>
    <property type="match status" value="1"/>
</dbReference>
<dbReference type="Proteomes" id="UP001596108">
    <property type="component" value="Unassembled WGS sequence"/>
</dbReference>
<accession>A0ABW0QW56</accession>
<dbReference type="InterPro" id="IPR003141">
    <property type="entry name" value="Pol/His_phosphatase_N"/>
</dbReference>
<dbReference type="RefSeq" id="WP_378110863.1">
    <property type="nucleotide sequence ID" value="NZ_JBHSNC010000017.1"/>
</dbReference>
<dbReference type="InterPro" id="IPR004013">
    <property type="entry name" value="PHP_dom"/>
</dbReference>
<dbReference type="SUPFAM" id="SSF89550">
    <property type="entry name" value="PHP domain-like"/>
    <property type="match status" value="1"/>
</dbReference>
<gene>
    <name evidence="2" type="ORF">ACFPQ4_05940</name>
</gene>
<keyword evidence="3" id="KW-1185">Reference proteome</keyword>
<sequence>MIIDNGKFDLHMHTTASDGEYSPADLVRKAAPLDLRVIAITDHDTLDGVAEAQRIGREVGVEVIAGVELSTKHEGKTIDILGYKLNKVEELNQLLTRMRRARESRAQVIIEKFAEIGMPIMMDDIMEFSQGGVIARPHIAKAVVKKGYVADYQQVFDEYLADGKPCAIDKTIITPEEAIELIHDAGGKAVLAHPVYLKDDEFVETLLRFPFDGIEVWHRSHNPEDVSRYKALARKYQILMTGGSDFHNDDHQLGSFGYTVETDKKKM</sequence>
<organism evidence="2 3">
    <name type="scientific">Cohnella yongneupensis</name>
    <dbReference type="NCBI Taxonomy" id="425006"/>
    <lineage>
        <taxon>Bacteria</taxon>
        <taxon>Bacillati</taxon>
        <taxon>Bacillota</taxon>
        <taxon>Bacilli</taxon>
        <taxon>Bacillales</taxon>
        <taxon>Paenibacillaceae</taxon>
        <taxon>Cohnella</taxon>
    </lineage>
</organism>
<evidence type="ECO:0000313" key="3">
    <source>
        <dbReference type="Proteomes" id="UP001596108"/>
    </source>
</evidence>
<dbReference type="Gene3D" id="1.10.150.650">
    <property type="match status" value="1"/>
</dbReference>
<dbReference type="PANTHER" id="PTHR42924">
    <property type="entry name" value="EXONUCLEASE"/>
    <property type="match status" value="1"/>
</dbReference>
<dbReference type="InterPro" id="IPR016195">
    <property type="entry name" value="Pol/histidinol_Pase-like"/>
</dbReference>
<evidence type="ECO:0000313" key="2">
    <source>
        <dbReference type="EMBL" id="MFC5528995.1"/>
    </source>
</evidence>
<comment type="caution">
    <text evidence="2">The sequence shown here is derived from an EMBL/GenBank/DDBJ whole genome shotgun (WGS) entry which is preliminary data.</text>
</comment>
<name>A0ABW0QW56_9BACL</name>
<dbReference type="InterPro" id="IPR052018">
    <property type="entry name" value="PHP_domain"/>
</dbReference>
<feature type="domain" description="Polymerase/histidinol phosphatase N-terminal" evidence="1">
    <location>
        <begin position="8"/>
        <end position="73"/>
    </location>
</feature>
<reference evidence="3" key="1">
    <citation type="journal article" date="2019" name="Int. J. Syst. Evol. Microbiol.">
        <title>The Global Catalogue of Microorganisms (GCM) 10K type strain sequencing project: providing services to taxonomists for standard genome sequencing and annotation.</title>
        <authorList>
            <consortium name="The Broad Institute Genomics Platform"/>
            <consortium name="The Broad Institute Genome Sequencing Center for Infectious Disease"/>
            <person name="Wu L."/>
            <person name="Ma J."/>
        </authorList>
    </citation>
    <scope>NUCLEOTIDE SEQUENCE [LARGE SCALE GENOMIC DNA]</scope>
    <source>
        <strain evidence="3">CGMCC 1.18578</strain>
    </source>
</reference>
<dbReference type="CDD" id="cd07438">
    <property type="entry name" value="PHP_HisPPase_AMP"/>
    <property type="match status" value="1"/>
</dbReference>
<evidence type="ECO:0000259" key="1">
    <source>
        <dbReference type="SMART" id="SM00481"/>
    </source>
</evidence>
<dbReference type="Pfam" id="PF02811">
    <property type="entry name" value="PHP"/>
    <property type="match status" value="1"/>
</dbReference>
<dbReference type="EMBL" id="JBHSNC010000017">
    <property type="protein sequence ID" value="MFC5528995.1"/>
    <property type="molecule type" value="Genomic_DNA"/>
</dbReference>
<dbReference type="PANTHER" id="PTHR42924:SF3">
    <property type="entry name" value="POLYMERASE_HISTIDINOL PHOSPHATASE N-TERMINAL DOMAIN-CONTAINING PROTEIN"/>
    <property type="match status" value="1"/>
</dbReference>
<dbReference type="SMART" id="SM00481">
    <property type="entry name" value="POLIIIAc"/>
    <property type="match status" value="1"/>
</dbReference>
<proteinExistence type="predicted"/>
<protein>
    <submittedName>
        <fullName evidence="2">PHP domain-containing protein</fullName>
    </submittedName>
</protein>